<comment type="caution">
    <text evidence="2">The sequence shown here is derived from an EMBL/GenBank/DDBJ whole genome shotgun (WGS) entry which is preliminary data.</text>
</comment>
<name>A0A7J5U5Y4_9BACT</name>
<reference evidence="2 3" key="1">
    <citation type="submission" date="2019-10" db="EMBL/GenBank/DDBJ databases">
        <title>Rudanella paleaurantiibacter sp. nov., isolated from sludge.</title>
        <authorList>
            <person name="Xu S.Q."/>
        </authorList>
    </citation>
    <scope>NUCLEOTIDE SEQUENCE [LARGE SCALE GENOMIC DNA]</scope>
    <source>
        <strain evidence="2 3">HX-22-17</strain>
    </source>
</reference>
<protein>
    <recommendedName>
        <fullName evidence="4">Outer membrane beta-barrel protein</fullName>
    </recommendedName>
</protein>
<dbReference type="RefSeq" id="WP_152123024.1">
    <property type="nucleotide sequence ID" value="NZ_WELI01000001.1"/>
</dbReference>
<feature type="signal peptide" evidence="1">
    <location>
        <begin position="1"/>
        <end position="20"/>
    </location>
</feature>
<gene>
    <name evidence="2" type="ORF">F5984_04450</name>
</gene>
<accession>A0A7J5U5Y4</accession>
<dbReference type="EMBL" id="WELI01000001">
    <property type="protein sequence ID" value="KAB7733186.1"/>
    <property type="molecule type" value="Genomic_DNA"/>
</dbReference>
<feature type="chain" id="PRO_5029504979" description="Outer membrane beta-barrel protein" evidence="1">
    <location>
        <begin position="21"/>
        <end position="287"/>
    </location>
</feature>
<dbReference type="AlphaFoldDB" id="A0A7J5U5Y4"/>
<sequence length="287" mass="31483">MKQTFTFVLLYLSTLLSVSAQGLVEYYQAGKQVKTHQRNLLQMRYGPYLAPQWYLMTEGFVRRDNSKLDQSLGGLLTASPVTRVGGSLGVGVTYRNKWALEAGLALSPVHNQARVNTYPPVEIETRTGKASAFVRGKWALLTTSRHWHRSGFWLTGGAWAVPNASATAEASAVTGYRYLSYDARSKMTLVSQARPGSGLTALAELGAEYQVRLSPTLDISLFARSNWGLGEVLATDVAYHVNNQPIGETVIRARGNGASYGLSVRYVFQRPTANPKSLYQLQGNATK</sequence>
<evidence type="ECO:0008006" key="4">
    <source>
        <dbReference type="Google" id="ProtNLM"/>
    </source>
</evidence>
<evidence type="ECO:0000313" key="2">
    <source>
        <dbReference type="EMBL" id="KAB7733186.1"/>
    </source>
</evidence>
<evidence type="ECO:0000256" key="1">
    <source>
        <dbReference type="SAM" id="SignalP"/>
    </source>
</evidence>
<organism evidence="2 3">
    <name type="scientific">Rudanella paleaurantiibacter</name>
    <dbReference type="NCBI Taxonomy" id="2614655"/>
    <lineage>
        <taxon>Bacteria</taxon>
        <taxon>Pseudomonadati</taxon>
        <taxon>Bacteroidota</taxon>
        <taxon>Cytophagia</taxon>
        <taxon>Cytophagales</taxon>
        <taxon>Cytophagaceae</taxon>
        <taxon>Rudanella</taxon>
    </lineage>
</organism>
<keyword evidence="1" id="KW-0732">Signal</keyword>
<dbReference type="Proteomes" id="UP000488299">
    <property type="component" value="Unassembled WGS sequence"/>
</dbReference>
<proteinExistence type="predicted"/>
<evidence type="ECO:0000313" key="3">
    <source>
        <dbReference type="Proteomes" id="UP000488299"/>
    </source>
</evidence>
<keyword evidence="3" id="KW-1185">Reference proteome</keyword>